<feature type="region of interest" description="Disordered" evidence="1">
    <location>
        <begin position="1"/>
        <end position="37"/>
    </location>
</feature>
<comment type="caution">
    <text evidence="2">The sequence shown here is derived from an EMBL/GenBank/DDBJ whole genome shotgun (WGS) entry which is preliminary data.</text>
</comment>
<dbReference type="EMBL" id="JACTNZ010000012">
    <property type="protein sequence ID" value="KAG5521481.1"/>
    <property type="molecule type" value="Genomic_DNA"/>
</dbReference>
<gene>
    <name evidence="2" type="ORF">RHGRI_033894</name>
</gene>
<keyword evidence="3" id="KW-1185">Reference proteome</keyword>
<dbReference type="AlphaFoldDB" id="A0AAV6HZB3"/>
<evidence type="ECO:0000313" key="3">
    <source>
        <dbReference type="Proteomes" id="UP000823749"/>
    </source>
</evidence>
<dbReference type="InterPro" id="IPR036910">
    <property type="entry name" value="HMG_box_dom_sf"/>
</dbReference>
<feature type="compositionally biased region" description="Low complexity" evidence="1">
    <location>
        <begin position="9"/>
        <end position="22"/>
    </location>
</feature>
<evidence type="ECO:0000256" key="1">
    <source>
        <dbReference type="SAM" id="MobiDB-lite"/>
    </source>
</evidence>
<organism evidence="2 3">
    <name type="scientific">Rhododendron griersonianum</name>
    <dbReference type="NCBI Taxonomy" id="479676"/>
    <lineage>
        <taxon>Eukaryota</taxon>
        <taxon>Viridiplantae</taxon>
        <taxon>Streptophyta</taxon>
        <taxon>Embryophyta</taxon>
        <taxon>Tracheophyta</taxon>
        <taxon>Spermatophyta</taxon>
        <taxon>Magnoliopsida</taxon>
        <taxon>eudicotyledons</taxon>
        <taxon>Gunneridae</taxon>
        <taxon>Pentapetalae</taxon>
        <taxon>asterids</taxon>
        <taxon>Ericales</taxon>
        <taxon>Ericaceae</taxon>
        <taxon>Ericoideae</taxon>
        <taxon>Rhodoreae</taxon>
        <taxon>Rhododendron</taxon>
    </lineage>
</organism>
<proteinExistence type="predicted"/>
<name>A0AAV6HZB3_9ERIC</name>
<accession>A0AAV6HZB3</accession>
<reference evidence="2" key="1">
    <citation type="submission" date="2020-08" db="EMBL/GenBank/DDBJ databases">
        <title>Plant Genome Project.</title>
        <authorList>
            <person name="Zhang R.-G."/>
        </authorList>
    </citation>
    <scope>NUCLEOTIDE SEQUENCE</scope>
    <source>
        <strain evidence="2">WSP0</strain>
        <tissue evidence="2">Leaf</tissue>
    </source>
</reference>
<evidence type="ECO:0000313" key="2">
    <source>
        <dbReference type="EMBL" id="KAG5521481.1"/>
    </source>
</evidence>
<dbReference type="Proteomes" id="UP000823749">
    <property type="component" value="Chromosome 12"/>
</dbReference>
<dbReference type="SUPFAM" id="SSF47095">
    <property type="entry name" value="HMG-box"/>
    <property type="match status" value="1"/>
</dbReference>
<protein>
    <submittedName>
        <fullName evidence="2">Uncharacterized protein</fullName>
    </submittedName>
</protein>
<sequence>MELSVKSEGLLSPPSTSATSGSGEKPTDATIHACRPTKEKAPFVAKAEKRKTEYNKNIEAYNKKLV</sequence>